<gene>
    <name evidence="3" type="ORF">BJP34_19990</name>
</gene>
<reference evidence="4" key="1">
    <citation type="submission" date="2016-10" db="EMBL/GenBank/DDBJ databases">
        <title>Comparative genomics uncovers the prolific and rare metabolic potential of the cyanobacterial genus Moorea.</title>
        <authorList>
            <person name="Leao T."/>
            <person name="Castelao G."/>
            <person name="Korobeynikov A."/>
            <person name="Monroe E.A."/>
            <person name="Podell S."/>
            <person name="Glukhov E."/>
            <person name="Allen E."/>
            <person name="Gerwick W.H."/>
            <person name="Gerwick L."/>
        </authorList>
    </citation>
    <scope>NUCLEOTIDE SEQUENCE [LARGE SCALE GENOMIC DNA]</scope>
    <source>
        <strain evidence="4">PAL-8-15-08-1</strain>
    </source>
</reference>
<feature type="region of interest" description="Disordered" evidence="1">
    <location>
        <begin position="494"/>
        <end position="563"/>
    </location>
</feature>
<feature type="transmembrane region" description="Helical" evidence="2">
    <location>
        <begin position="901"/>
        <end position="920"/>
    </location>
</feature>
<protein>
    <submittedName>
        <fullName evidence="3">ABC transporter permease</fullName>
    </submittedName>
</protein>
<feature type="transmembrane region" description="Helical" evidence="2">
    <location>
        <begin position="953"/>
        <end position="978"/>
    </location>
</feature>
<sequence>MFLVLGIVGLFSFNQLGIDRLPNIDLPAVMVTVTQPGAGPAELEFQVTKKVEDAVASLGDIDQIRSTVTDGSSSTVINFVLGTDSNQATNDVRNAVAQIRQSLPLDINEPIVRRLEFAGGSVMTYAVASDKRSVEELSDLVDRKISRDLVNVPGVAQINRLGGVDREIRVDLDPARLQAFGITATQVNDQIRSFNVNLPGGRGNIGGAEQNVRTLGSAKTVEELKNYRIVLPDGANVTLSSLGEVTDGFGDLRTAAYLNGKSVVAFSVLRSTGSTLVSVEEGVRKAVKQLKTTLPEDIELPLIFTRADSIRDSYQATIDSLVIGSLLTVLTVGIFLRNWRVTLITAIALPLSIIPTFLVIKALNYTLNNMSLLGLALAVGNLVDDAICMIENIDQHLDMGKKPIRAAWDGAREIGLAVVATTATIVAVFLPVAFMGGIPGQFFQPFGVTVAVSTMFSTLVATTMTPMLSAYLLKPKSKGLKVNKFKVDKFKVESWPNNHQPNNHQPNNHQPNNHQPNNHQPNNHQPNNLQPANHQPNNHQPNNHQPNNLQPTTEQPATDQRRPIQPYRSLLTWALKHRITTMLIAVAFFIGSLQLVQFIPKGLFNDGDTGISTILIDLPPGSQLNETIDVVQETNRLLQSNPAVENVLASAGDDGINSGTVYAKLLPKEEREISQKEFNQQMRQAFQNIAGARIRFRSQGGGGSSQDLSIILKSENGELLAQTAQALEKQMRQIPGLVEVTSSESLVKPEIVIVPNPARAADLGVSVQAIARTASLALIGDLESNLAKFDLSDRQIPIRVQLDPESRNDIETLKNLRVPSRNGTLVPITAVADIRLGSGPAEIKRFNRARQVSLGGNLQGISLGDAIAKVKSLPAMNPLPPGVSEEPAGDAKIQQDIFSRFFSALGLAVLSIYAILVLLYNSFLYPFGILVALPLSIGGALMGLLVAQKELGLYALIGIVLLMGLVTKNAILLVDFALANQKEGTSQFKAVIQAGVSRLRPILMTSVSTIAGMIPIALEWGAAGEVRSPMAIAVIGGFTTSTLLTLVVVPVLFTYVDNLVRWTRKTLFGSKTQYSQDLVEVDVEPEQYLSNGTSVAASNGKF</sequence>
<feature type="transmembrane region" description="Helical" evidence="2">
    <location>
        <begin position="927"/>
        <end position="947"/>
    </location>
</feature>
<feature type="transmembrane region" description="Helical" evidence="2">
    <location>
        <begin position="999"/>
        <end position="1018"/>
    </location>
</feature>
<dbReference type="Gene3D" id="1.20.1640.10">
    <property type="entry name" value="Multidrug efflux transporter AcrB transmembrane domain"/>
    <property type="match status" value="2"/>
</dbReference>
<dbReference type="AlphaFoldDB" id="A0A1D8U3C9"/>
<dbReference type="InterPro" id="IPR001036">
    <property type="entry name" value="Acrflvin-R"/>
</dbReference>
<dbReference type="Gene3D" id="3.30.70.1320">
    <property type="entry name" value="Multidrug efflux transporter AcrB pore domain like"/>
    <property type="match status" value="1"/>
</dbReference>
<feature type="transmembrane region" description="Helical" evidence="2">
    <location>
        <begin position="343"/>
        <end position="360"/>
    </location>
</feature>
<evidence type="ECO:0000313" key="4">
    <source>
        <dbReference type="Proteomes" id="UP000177870"/>
    </source>
</evidence>
<dbReference type="SUPFAM" id="SSF82693">
    <property type="entry name" value="Multidrug efflux transporter AcrB pore domain, PN1, PN2, PC1 and PC2 subdomains"/>
    <property type="match status" value="3"/>
</dbReference>
<name>A0A1D8U3C9_9CYAN</name>
<dbReference type="Gene3D" id="3.30.70.1430">
    <property type="entry name" value="Multidrug efflux transporter AcrB pore domain"/>
    <property type="match status" value="2"/>
</dbReference>
<feature type="transmembrane region" description="Helical" evidence="2">
    <location>
        <begin position="414"/>
        <end position="434"/>
    </location>
</feature>
<dbReference type="KEGG" id="mpro:BJP34_19990"/>
<feature type="transmembrane region" description="Helical" evidence="2">
    <location>
        <begin position="372"/>
        <end position="393"/>
    </location>
</feature>
<keyword evidence="2" id="KW-0472">Membrane</keyword>
<dbReference type="SUPFAM" id="SSF82714">
    <property type="entry name" value="Multidrug efflux transporter AcrB TolC docking domain, DN and DC subdomains"/>
    <property type="match status" value="2"/>
</dbReference>
<dbReference type="GO" id="GO:0005886">
    <property type="term" value="C:plasma membrane"/>
    <property type="evidence" value="ECO:0007669"/>
    <property type="project" value="TreeGrafter"/>
</dbReference>
<dbReference type="STRING" id="1458985.BJP34_19990"/>
<dbReference type="InterPro" id="IPR027463">
    <property type="entry name" value="AcrB_DN_DC_subdom"/>
</dbReference>
<feature type="transmembrane region" description="Helical" evidence="2">
    <location>
        <begin position="446"/>
        <end position="473"/>
    </location>
</feature>
<evidence type="ECO:0000256" key="1">
    <source>
        <dbReference type="SAM" id="MobiDB-lite"/>
    </source>
</evidence>
<evidence type="ECO:0000313" key="3">
    <source>
        <dbReference type="EMBL" id="AOX04417.1"/>
    </source>
</evidence>
<keyword evidence="2" id="KW-0812">Transmembrane</keyword>
<feature type="transmembrane region" description="Helical" evidence="2">
    <location>
        <begin position="1030"/>
        <end position="1056"/>
    </location>
</feature>
<accession>A0A1D8U3C9</accession>
<feature type="transmembrane region" description="Helical" evidence="2">
    <location>
        <begin position="579"/>
        <end position="599"/>
    </location>
</feature>
<dbReference type="OrthoDB" id="9791035at2"/>
<dbReference type="Proteomes" id="UP000177870">
    <property type="component" value="Chromosome"/>
</dbReference>
<dbReference type="SUPFAM" id="SSF82866">
    <property type="entry name" value="Multidrug efflux transporter AcrB transmembrane domain"/>
    <property type="match status" value="2"/>
</dbReference>
<feature type="transmembrane region" description="Helical" evidence="2">
    <location>
        <begin position="316"/>
        <end position="336"/>
    </location>
</feature>
<keyword evidence="2" id="KW-1133">Transmembrane helix</keyword>
<dbReference type="EMBL" id="CP017599">
    <property type="protein sequence ID" value="AOX04417.1"/>
    <property type="molecule type" value="Genomic_DNA"/>
</dbReference>
<dbReference type="PANTHER" id="PTHR32063">
    <property type="match status" value="1"/>
</dbReference>
<proteinExistence type="predicted"/>
<dbReference type="PANTHER" id="PTHR32063:SF77">
    <property type="entry name" value="ACR FAMILY TRANSPORT PROTEIN"/>
    <property type="match status" value="1"/>
</dbReference>
<dbReference type="Gene3D" id="3.30.70.1440">
    <property type="entry name" value="Multidrug efflux transporter AcrB pore domain"/>
    <property type="match status" value="1"/>
</dbReference>
<dbReference type="Pfam" id="PF00873">
    <property type="entry name" value="ACR_tran"/>
    <property type="match status" value="2"/>
</dbReference>
<evidence type="ECO:0000256" key="2">
    <source>
        <dbReference type="SAM" id="Phobius"/>
    </source>
</evidence>
<dbReference type="PRINTS" id="PR00702">
    <property type="entry name" value="ACRIFLAVINRP"/>
</dbReference>
<feature type="compositionally biased region" description="Low complexity" evidence="1">
    <location>
        <begin position="496"/>
        <end position="551"/>
    </location>
</feature>
<organism evidence="3 4">
    <name type="scientific">Moorena producens PAL-8-15-08-1</name>
    <dbReference type="NCBI Taxonomy" id="1458985"/>
    <lineage>
        <taxon>Bacteria</taxon>
        <taxon>Bacillati</taxon>
        <taxon>Cyanobacteriota</taxon>
        <taxon>Cyanophyceae</taxon>
        <taxon>Coleofasciculales</taxon>
        <taxon>Coleofasciculaceae</taxon>
        <taxon>Moorena</taxon>
    </lineage>
</organism>
<dbReference type="GO" id="GO:0042910">
    <property type="term" value="F:xenobiotic transmembrane transporter activity"/>
    <property type="evidence" value="ECO:0007669"/>
    <property type="project" value="TreeGrafter"/>
</dbReference>
<dbReference type="Gene3D" id="3.30.2090.10">
    <property type="entry name" value="Multidrug efflux transporter AcrB TolC docking domain, DN and DC subdomains"/>
    <property type="match status" value="2"/>
</dbReference>